<dbReference type="Proteomes" id="UP000722791">
    <property type="component" value="Unassembled WGS sequence"/>
</dbReference>
<comment type="caution">
    <text evidence="4">The sequence shown here is derived from an EMBL/GenBank/DDBJ whole genome shotgun (WGS) entry which is preliminary data.</text>
</comment>
<feature type="chain" id="PRO_5035242213" description="Guanylate cyclase domain-containing protein" evidence="2">
    <location>
        <begin position="21"/>
        <end position="746"/>
    </location>
</feature>
<organism evidence="4 5">
    <name type="scientific">Volvox reticuliferus</name>
    <dbReference type="NCBI Taxonomy" id="1737510"/>
    <lineage>
        <taxon>Eukaryota</taxon>
        <taxon>Viridiplantae</taxon>
        <taxon>Chlorophyta</taxon>
        <taxon>core chlorophytes</taxon>
        <taxon>Chlorophyceae</taxon>
        <taxon>CS clade</taxon>
        <taxon>Chlamydomonadales</taxon>
        <taxon>Volvocaceae</taxon>
        <taxon>Volvox</taxon>
    </lineage>
</organism>
<dbReference type="AlphaFoldDB" id="A0A8J4GZ56"/>
<dbReference type="SUPFAM" id="SSF53850">
    <property type="entry name" value="Periplasmic binding protein-like II"/>
    <property type="match status" value="1"/>
</dbReference>
<reference evidence="4" key="1">
    <citation type="journal article" date="2021" name="Proc. Natl. Acad. Sci. U.S.A.">
        <title>Three genomes in the algal genus Volvox reveal the fate of a haploid sex-determining region after a transition to homothallism.</title>
        <authorList>
            <person name="Yamamoto K."/>
            <person name="Hamaji T."/>
            <person name="Kawai-Toyooka H."/>
            <person name="Matsuzaki R."/>
            <person name="Takahashi F."/>
            <person name="Nishimura Y."/>
            <person name="Kawachi M."/>
            <person name="Noguchi H."/>
            <person name="Minakuchi Y."/>
            <person name="Umen J.G."/>
            <person name="Toyoda A."/>
            <person name="Nozaki H."/>
        </authorList>
    </citation>
    <scope>NUCLEOTIDE SEQUENCE</scope>
    <source>
        <strain evidence="4">NIES-3785</strain>
    </source>
</reference>
<dbReference type="Gene3D" id="3.30.70.1230">
    <property type="entry name" value="Nucleotide cyclase"/>
    <property type="match status" value="1"/>
</dbReference>
<gene>
    <name evidence="4" type="ORF">Vretimale_19046</name>
</gene>
<feature type="signal peptide" evidence="2">
    <location>
        <begin position="1"/>
        <end position="20"/>
    </location>
</feature>
<dbReference type="GO" id="GO:0009190">
    <property type="term" value="P:cyclic nucleotide biosynthetic process"/>
    <property type="evidence" value="ECO:0007669"/>
    <property type="project" value="InterPro"/>
</dbReference>
<dbReference type="PROSITE" id="PS50125">
    <property type="entry name" value="GUANYLATE_CYCLASE_2"/>
    <property type="match status" value="1"/>
</dbReference>
<dbReference type="PANTHER" id="PTHR43081:SF1">
    <property type="entry name" value="ADENYLATE CYCLASE, TERMINAL-DIFFERENTIATION SPECIFIC"/>
    <property type="match status" value="1"/>
</dbReference>
<dbReference type="InterPro" id="IPR029787">
    <property type="entry name" value="Nucleotide_cyclase"/>
</dbReference>
<feature type="transmembrane region" description="Helical" evidence="1">
    <location>
        <begin position="593"/>
        <end position="618"/>
    </location>
</feature>
<evidence type="ECO:0000259" key="3">
    <source>
        <dbReference type="PROSITE" id="PS50125"/>
    </source>
</evidence>
<dbReference type="InterPro" id="IPR006059">
    <property type="entry name" value="SBP"/>
</dbReference>
<sequence length="746" mass="82081">MRTLGLLAAVLLVLVMPGRTTPLDICLRSVVSTLANGCNSQYTTGNGSVSVSGKQTEDVLALIGRCTVDTEQGITLLAPNTTFTDYLASVNSTAAVLWNAIDSNTDVHPLNITRTVMPFWGRTLALIGGVPPTYLGLDPNTNFSLEYDGWVVDPIALADLYDSRQTMDLSALIMEMPYRQRLGWFGIHQLFRGNVVVGQGTVASIPLGGLVYQMFYRRDVLEAMGLSVPVTWDDFVATAAKVNGTDMNGDGRPDYGVCLQRPRYCFNGFSLTAIWSSFIQSQGTKHGAFFDPDTMEPLVNNNAMARAMEIFKCLRAYGPPDETSAPCLPYNQRFVNGECALTLSWGYQLKANLFHPDSRVRDNVGVALLPGSTMVLDRTTGQLVACTSLTVCPFAEELSVPENGTTRLVNRAPYIAVPTASVGISAKANVQHQTKLLDVFTYLASLNVSWELVTNPLMELGPYRYDHFDPAYIDEWVRRGYPEPIIREFLGVMKQQLDSSNVMVEVRTLQAYAYRRLLDLYATKISNDELGLMEAKEQLAAELQKVYGPQNPRFNTIRTLYRYSIGLGDSVSISAQPEPPSASRSSSSSSPGILYYALAVPLAVAGVLVVAFVICMVLQRRRRIYSERGPTGHPGLGDDTTLVVSDVEGSTVLWEAIEAGVMDVVFNLHHDCMRRTAVRYGGYESQTEGDSFIIAFHSANDAVQFALAVQQALLEEPWPRELLAHEKCRPVWLARTGVEVPLDLPL</sequence>
<feature type="domain" description="Guanylate cyclase" evidence="3">
    <location>
        <begin position="641"/>
        <end position="695"/>
    </location>
</feature>
<name>A0A8J4GZ56_9CHLO</name>
<protein>
    <recommendedName>
        <fullName evidence="3">Guanylate cyclase domain-containing protein</fullName>
    </recommendedName>
</protein>
<feature type="non-terminal residue" evidence="4">
    <location>
        <position position="746"/>
    </location>
</feature>
<keyword evidence="1" id="KW-1133">Transmembrane helix</keyword>
<dbReference type="GO" id="GO:0035556">
    <property type="term" value="P:intracellular signal transduction"/>
    <property type="evidence" value="ECO:0007669"/>
    <property type="project" value="InterPro"/>
</dbReference>
<dbReference type="EMBL" id="BNCQ01000078">
    <property type="protein sequence ID" value="GIM16382.1"/>
    <property type="molecule type" value="Genomic_DNA"/>
</dbReference>
<dbReference type="PANTHER" id="PTHR43081">
    <property type="entry name" value="ADENYLATE CYCLASE, TERMINAL-DIFFERENTIATION SPECIFIC-RELATED"/>
    <property type="match status" value="1"/>
</dbReference>
<dbReference type="Pfam" id="PF01547">
    <property type="entry name" value="SBP_bac_1"/>
    <property type="match status" value="1"/>
</dbReference>
<keyword evidence="2" id="KW-0732">Signal</keyword>
<keyword evidence="1" id="KW-0812">Transmembrane</keyword>
<keyword evidence="1" id="KW-0472">Membrane</keyword>
<evidence type="ECO:0000256" key="1">
    <source>
        <dbReference type="SAM" id="Phobius"/>
    </source>
</evidence>
<proteinExistence type="predicted"/>
<evidence type="ECO:0000256" key="2">
    <source>
        <dbReference type="SAM" id="SignalP"/>
    </source>
</evidence>
<evidence type="ECO:0000313" key="4">
    <source>
        <dbReference type="EMBL" id="GIM16382.1"/>
    </source>
</evidence>
<dbReference type="Gene3D" id="3.40.190.10">
    <property type="entry name" value="Periplasmic binding protein-like II"/>
    <property type="match status" value="1"/>
</dbReference>
<evidence type="ECO:0000313" key="5">
    <source>
        <dbReference type="Proteomes" id="UP000722791"/>
    </source>
</evidence>
<dbReference type="InterPro" id="IPR001054">
    <property type="entry name" value="A/G_cyclase"/>
</dbReference>
<accession>A0A8J4GZ56</accession>
<dbReference type="SUPFAM" id="SSF55073">
    <property type="entry name" value="Nucleotide cyclase"/>
    <property type="match status" value="1"/>
</dbReference>
<dbReference type="InterPro" id="IPR050697">
    <property type="entry name" value="Adenylyl/Guanylyl_Cyclase_3/4"/>
</dbReference>